<name>A0ABS9V9P4_9BACT</name>
<comment type="caution">
    <text evidence="1">The sequence shown here is derived from an EMBL/GenBank/DDBJ whole genome shotgun (WGS) entry which is preliminary data.</text>
</comment>
<reference evidence="1" key="1">
    <citation type="submission" date="2022-03" db="EMBL/GenBank/DDBJ databases">
        <title>De novo assembled genomes of Belliella spp. (Cyclobacteriaceae) strains.</title>
        <authorList>
            <person name="Szabo A."/>
            <person name="Korponai K."/>
            <person name="Felfoldi T."/>
        </authorList>
    </citation>
    <scope>NUCLEOTIDE SEQUENCE</scope>
    <source>
        <strain evidence="1">DSM 111903</strain>
    </source>
</reference>
<keyword evidence="2" id="KW-1185">Reference proteome</keyword>
<protein>
    <submittedName>
        <fullName evidence="1">TolB-like 6-bladed beta-propeller domain-containing protein</fullName>
    </submittedName>
</protein>
<dbReference type="Proteomes" id="UP001165430">
    <property type="component" value="Unassembled WGS sequence"/>
</dbReference>
<dbReference type="RefSeq" id="WP_241410355.1">
    <property type="nucleotide sequence ID" value="NZ_JAKZGO010000003.1"/>
</dbReference>
<gene>
    <name evidence="1" type="ORF">MM213_04905</name>
</gene>
<accession>A0ABS9V9P4</accession>
<evidence type="ECO:0000313" key="1">
    <source>
        <dbReference type="EMBL" id="MCH7412815.1"/>
    </source>
</evidence>
<evidence type="ECO:0000313" key="2">
    <source>
        <dbReference type="Proteomes" id="UP001165430"/>
    </source>
</evidence>
<proteinExistence type="predicted"/>
<organism evidence="1 2">
    <name type="scientific">Belliella alkalica</name>
    <dbReference type="NCBI Taxonomy" id="1730871"/>
    <lineage>
        <taxon>Bacteria</taxon>
        <taxon>Pseudomonadati</taxon>
        <taxon>Bacteroidota</taxon>
        <taxon>Cytophagia</taxon>
        <taxon>Cytophagales</taxon>
        <taxon>Cyclobacteriaceae</taxon>
        <taxon>Belliella</taxon>
    </lineage>
</organism>
<sequence length="324" mass="37316">MTAEKINTIEEDNEFSEFAVVGSNLILLDRSQSEIFQVYSTSNFEKLGSFGKEGDGPEDFSLPKFVKNSVSGKSDEFWIFDPNKKRFQKIKVDKNLASGYSLQENIIMDPKILGSFDINIMPSGKIIGKNPIEGKGSFYLFDPETRELTWQEFHPKIPEESLFKKSKSFVYNSLILHNEKNKKIAQAMYYFNQVHIYDENANLEKTFTLGDLITPDLSEESRSFIPPSILNNFVDLKATDAHIYALYIGLKQSELRENPVENFYSTVYKLDWNGNLIETYKLELLLNLIALDPLNNKIYGLHFKSDKGSFERVPEIYQYNVPID</sequence>
<dbReference type="EMBL" id="JAKZGO010000003">
    <property type="protein sequence ID" value="MCH7412815.1"/>
    <property type="molecule type" value="Genomic_DNA"/>
</dbReference>
<dbReference type="Pfam" id="PF15869">
    <property type="entry name" value="TolB_like"/>
    <property type="match status" value="1"/>
</dbReference>